<dbReference type="Proteomes" id="UP001187415">
    <property type="component" value="Unassembled WGS sequence"/>
</dbReference>
<proteinExistence type="predicted"/>
<accession>A0AA88N0L8</accession>
<sequence>MSTIQCEVLKGNWCREGDPSQCLAESFSSGFAHSTMLLSSQREARSQFNDITVIHRALTGLPYSLFCSDSYVTALYDII</sequence>
<keyword evidence="2" id="KW-1185">Reference proteome</keyword>
<protein>
    <submittedName>
        <fullName evidence="1">Uncharacterized protein</fullName>
    </submittedName>
</protein>
<evidence type="ECO:0000313" key="2">
    <source>
        <dbReference type="Proteomes" id="UP001187415"/>
    </source>
</evidence>
<comment type="caution">
    <text evidence="1">The sequence shown here is derived from an EMBL/GenBank/DDBJ whole genome shotgun (WGS) entry which is preliminary data.</text>
</comment>
<dbReference type="AlphaFoldDB" id="A0AA88N0L8"/>
<evidence type="ECO:0000313" key="1">
    <source>
        <dbReference type="EMBL" id="KAK2846530.1"/>
    </source>
</evidence>
<dbReference type="EMBL" id="JAUPFM010000007">
    <property type="protein sequence ID" value="KAK2846530.1"/>
    <property type="molecule type" value="Genomic_DNA"/>
</dbReference>
<reference evidence="1" key="1">
    <citation type="submission" date="2023-07" db="EMBL/GenBank/DDBJ databases">
        <title>Chromosome-level Genome Assembly of Striped Snakehead (Channa striata).</title>
        <authorList>
            <person name="Liu H."/>
        </authorList>
    </citation>
    <scope>NUCLEOTIDE SEQUENCE</scope>
    <source>
        <strain evidence="1">Gz</strain>
        <tissue evidence="1">Muscle</tissue>
    </source>
</reference>
<organism evidence="1 2">
    <name type="scientific">Channa striata</name>
    <name type="common">Snakehead murrel</name>
    <name type="synonym">Ophicephalus striatus</name>
    <dbReference type="NCBI Taxonomy" id="64152"/>
    <lineage>
        <taxon>Eukaryota</taxon>
        <taxon>Metazoa</taxon>
        <taxon>Chordata</taxon>
        <taxon>Craniata</taxon>
        <taxon>Vertebrata</taxon>
        <taxon>Euteleostomi</taxon>
        <taxon>Actinopterygii</taxon>
        <taxon>Neopterygii</taxon>
        <taxon>Teleostei</taxon>
        <taxon>Neoteleostei</taxon>
        <taxon>Acanthomorphata</taxon>
        <taxon>Anabantaria</taxon>
        <taxon>Anabantiformes</taxon>
        <taxon>Channoidei</taxon>
        <taxon>Channidae</taxon>
        <taxon>Channa</taxon>
    </lineage>
</organism>
<gene>
    <name evidence="1" type="ORF">Q5P01_009529</name>
</gene>
<name>A0AA88N0L8_CHASR</name>